<dbReference type="InterPro" id="IPR011004">
    <property type="entry name" value="Trimer_LpxA-like_sf"/>
</dbReference>
<dbReference type="GO" id="GO:0003977">
    <property type="term" value="F:UDP-N-acetylglucosamine diphosphorylase activity"/>
    <property type="evidence" value="ECO:0007669"/>
    <property type="project" value="UniProtKB-EC"/>
</dbReference>
<comment type="similarity">
    <text evidence="3">In the C-terminal section; belongs to the transferase hexapeptide repeat family.</text>
</comment>
<dbReference type="InterPro" id="IPR050065">
    <property type="entry name" value="GlmU-like"/>
</dbReference>
<evidence type="ECO:0000256" key="9">
    <source>
        <dbReference type="ARBA" id="ARBA00022695"/>
    </source>
</evidence>
<keyword evidence="10" id="KW-0511">Multifunctional enzyme</keyword>
<dbReference type="AlphaFoldDB" id="A0A1D8S3Z6"/>
<keyword evidence="8 16" id="KW-0808">Transferase</keyword>
<evidence type="ECO:0000256" key="6">
    <source>
        <dbReference type="ARBA" id="ARBA00012457"/>
    </source>
</evidence>
<dbReference type="InterPro" id="IPR005835">
    <property type="entry name" value="NTP_transferase_dom"/>
</dbReference>
<evidence type="ECO:0000256" key="4">
    <source>
        <dbReference type="ARBA" id="ARBA00007947"/>
    </source>
</evidence>
<reference evidence="16 17" key="1">
    <citation type="submission" date="2016-06" db="EMBL/GenBank/DDBJ databases">
        <title>Discovery of anaerobic lithoheterotrophic haloarchaeon capable of sulfur respiration by hydrogen and formate.</title>
        <authorList>
            <person name="Sorokin D.Y."/>
            <person name="Kublanov I.V."/>
            <person name="Roman P."/>
            <person name="Sinninghe Damste J.S."/>
            <person name="Golyshin P.N."/>
            <person name="Rojo D."/>
            <person name="Ciordia S."/>
            <person name="Mena Md.C."/>
            <person name="Ferrer M."/>
            <person name="Smedile F."/>
            <person name="Messina E."/>
            <person name="La Cono V."/>
            <person name="Yakimov M.M."/>
        </authorList>
    </citation>
    <scope>NUCLEOTIDE SEQUENCE [LARGE SCALE GENOMIC DNA]</scope>
    <source>
        <strain evidence="16 17">HTSR1</strain>
    </source>
</reference>
<accession>A0A1D8S3Z6</accession>
<dbReference type="InterPro" id="IPR056729">
    <property type="entry name" value="GMPPB_C"/>
</dbReference>
<dbReference type="PATRIC" id="fig|1855411.3.peg.889"/>
<comment type="catalytic activity">
    <reaction evidence="13">
        <text>N-acetyl-alpha-D-glucosamine 1-phosphate + UTP + H(+) = UDP-N-acetyl-alpha-D-glucosamine + diphosphate</text>
        <dbReference type="Rhea" id="RHEA:13509"/>
        <dbReference type="ChEBI" id="CHEBI:15378"/>
        <dbReference type="ChEBI" id="CHEBI:33019"/>
        <dbReference type="ChEBI" id="CHEBI:46398"/>
        <dbReference type="ChEBI" id="CHEBI:57705"/>
        <dbReference type="ChEBI" id="CHEBI:57776"/>
        <dbReference type="EC" id="2.7.7.23"/>
    </reaction>
</comment>
<evidence type="ECO:0000256" key="7">
    <source>
        <dbReference type="ARBA" id="ARBA00013414"/>
    </source>
</evidence>
<evidence type="ECO:0000256" key="12">
    <source>
        <dbReference type="ARBA" id="ARBA00048247"/>
    </source>
</evidence>
<protein>
    <recommendedName>
        <fullName evidence="7">Bifunctional protein GlmU</fullName>
        <ecNumber evidence="5">2.3.1.157</ecNumber>
        <ecNumber evidence="6">2.7.7.23</ecNumber>
    </recommendedName>
</protein>
<dbReference type="STRING" id="1873524.HSR6_0906"/>
<feature type="domain" description="Mannose-1-phosphate guanyltransferase C-terminal" evidence="15">
    <location>
        <begin position="262"/>
        <end position="353"/>
    </location>
</feature>
<feature type="domain" description="Nucleotidyl transferase" evidence="14">
    <location>
        <begin position="3"/>
        <end position="224"/>
    </location>
</feature>
<evidence type="ECO:0000256" key="2">
    <source>
        <dbReference type="ARBA" id="ARBA00005208"/>
    </source>
</evidence>
<comment type="catalytic activity">
    <reaction evidence="12">
        <text>alpha-D-glucosamine 1-phosphate + acetyl-CoA = N-acetyl-alpha-D-glucosamine 1-phosphate + CoA + H(+)</text>
        <dbReference type="Rhea" id="RHEA:13725"/>
        <dbReference type="ChEBI" id="CHEBI:15378"/>
        <dbReference type="ChEBI" id="CHEBI:57287"/>
        <dbReference type="ChEBI" id="CHEBI:57288"/>
        <dbReference type="ChEBI" id="CHEBI:57776"/>
        <dbReference type="ChEBI" id="CHEBI:58516"/>
        <dbReference type="EC" id="2.3.1.157"/>
    </reaction>
</comment>
<dbReference type="EC" id="2.3.1.157" evidence="5"/>
<dbReference type="GO" id="GO:0019134">
    <property type="term" value="F:glucosamine-1-phosphate N-acetyltransferase activity"/>
    <property type="evidence" value="ECO:0007669"/>
    <property type="project" value="UniProtKB-EC"/>
</dbReference>
<dbReference type="SUPFAM" id="SSF51161">
    <property type="entry name" value="Trimeric LpxA-like enzymes"/>
    <property type="match status" value="1"/>
</dbReference>
<dbReference type="SUPFAM" id="SSF53448">
    <property type="entry name" value="Nucleotide-diphospho-sugar transferases"/>
    <property type="match status" value="1"/>
</dbReference>
<comment type="pathway">
    <text evidence="2">Nucleotide-sugar biosynthesis; UDP-N-acetyl-alpha-D-glucosamine biosynthesis; UDP-N-acetyl-alpha-D-glucosamine from N-acetyl-alpha-D-glucosamine 1-phosphate: step 1/1.</text>
</comment>
<evidence type="ECO:0000256" key="1">
    <source>
        <dbReference type="ARBA" id="ARBA00005166"/>
    </source>
</evidence>
<dbReference type="PANTHER" id="PTHR43584">
    <property type="entry name" value="NUCLEOTIDYL TRANSFERASE"/>
    <property type="match status" value="1"/>
</dbReference>
<dbReference type="Pfam" id="PF00483">
    <property type="entry name" value="NTP_transferase"/>
    <property type="match status" value="1"/>
</dbReference>
<dbReference type="Proteomes" id="UP000185608">
    <property type="component" value="Chromosome"/>
</dbReference>
<dbReference type="Gene3D" id="3.90.550.10">
    <property type="entry name" value="Spore Coat Polysaccharide Biosynthesis Protein SpsA, Chain A"/>
    <property type="match status" value="1"/>
</dbReference>
<dbReference type="GeneID" id="29828891"/>
<dbReference type="InterPro" id="IPR029044">
    <property type="entry name" value="Nucleotide-diphossugar_trans"/>
</dbReference>
<evidence type="ECO:0000256" key="11">
    <source>
        <dbReference type="ARBA" id="ARBA00023315"/>
    </source>
</evidence>
<dbReference type="EMBL" id="CP016070">
    <property type="protein sequence ID" value="AOW80075.1"/>
    <property type="molecule type" value="Genomic_DNA"/>
</dbReference>
<evidence type="ECO:0000256" key="8">
    <source>
        <dbReference type="ARBA" id="ARBA00022679"/>
    </source>
</evidence>
<evidence type="ECO:0000313" key="16">
    <source>
        <dbReference type="EMBL" id="AOW80075.1"/>
    </source>
</evidence>
<keyword evidence="9 16" id="KW-0548">Nucleotidyltransferase</keyword>
<evidence type="ECO:0000256" key="10">
    <source>
        <dbReference type="ARBA" id="ARBA00023268"/>
    </source>
</evidence>
<evidence type="ECO:0000259" key="14">
    <source>
        <dbReference type="Pfam" id="PF00483"/>
    </source>
</evidence>
<dbReference type="EC" id="2.7.7.23" evidence="6"/>
<dbReference type="KEGG" id="halh:HTSR_0890"/>
<dbReference type="RefSeq" id="WP_070364795.1">
    <property type="nucleotide sequence ID" value="NZ_CP016070.1"/>
</dbReference>
<dbReference type="Gene3D" id="2.160.10.10">
    <property type="entry name" value="Hexapeptide repeat proteins"/>
    <property type="match status" value="1"/>
</dbReference>
<gene>
    <name evidence="16" type="primary">glmU</name>
    <name evidence="16" type="ORF">HTSR_0890</name>
</gene>
<name>A0A1D8S3Z6_9EURY</name>
<dbReference type="Pfam" id="PF25087">
    <property type="entry name" value="GMPPB_C"/>
    <property type="match status" value="1"/>
</dbReference>
<dbReference type="CDD" id="cd04181">
    <property type="entry name" value="NTP_transferase"/>
    <property type="match status" value="1"/>
</dbReference>
<keyword evidence="11 16" id="KW-0012">Acyltransferase</keyword>
<organism evidence="16 17">
    <name type="scientific">Halodesulfurarchaeum formicicum</name>
    <dbReference type="NCBI Taxonomy" id="1873524"/>
    <lineage>
        <taxon>Archaea</taxon>
        <taxon>Methanobacteriati</taxon>
        <taxon>Methanobacteriota</taxon>
        <taxon>Stenosarchaea group</taxon>
        <taxon>Halobacteria</taxon>
        <taxon>Halobacteriales</taxon>
        <taxon>Halobacteriaceae</taxon>
        <taxon>Halodesulfurarchaeum</taxon>
    </lineage>
</organism>
<evidence type="ECO:0000256" key="3">
    <source>
        <dbReference type="ARBA" id="ARBA00007707"/>
    </source>
</evidence>
<dbReference type="CDD" id="cd05636">
    <property type="entry name" value="LbH_G1P_TT_C_like"/>
    <property type="match status" value="1"/>
</dbReference>
<dbReference type="InterPro" id="IPR023915">
    <property type="entry name" value="Bifunctiontional_GlmU_arc-type"/>
</dbReference>
<proteinExistence type="inferred from homology"/>
<evidence type="ECO:0000313" key="17">
    <source>
        <dbReference type="Proteomes" id="UP000185608"/>
    </source>
</evidence>
<evidence type="ECO:0000256" key="13">
    <source>
        <dbReference type="ARBA" id="ARBA00048493"/>
    </source>
</evidence>
<evidence type="ECO:0000256" key="5">
    <source>
        <dbReference type="ARBA" id="ARBA00012225"/>
    </source>
</evidence>
<dbReference type="PANTHER" id="PTHR43584:SF8">
    <property type="entry name" value="N-ACETYLMURAMATE ALPHA-1-PHOSPHATE URIDYLYLTRANSFERASE"/>
    <property type="match status" value="1"/>
</dbReference>
<comment type="similarity">
    <text evidence="4">In the N-terminal section; belongs to the N-acetylglucosamine-1-phosphate uridyltransferase family.</text>
</comment>
<evidence type="ECO:0000259" key="15">
    <source>
        <dbReference type="Pfam" id="PF25087"/>
    </source>
</evidence>
<comment type="pathway">
    <text evidence="1">Nucleotide-sugar biosynthesis; UDP-N-acetyl-alpha-D-glucosamine biosynthesis; N-acetyl-alpha-D-glucosamine 1-phosphate from alpha-D-glucosamine 6-phosphate (route II): step 2/2.</text>
</comment>
<dbReference type="NCBIfam" id="TIGR03992">
    <property type="entry name" value="Arch_glmU"/>
    <property type="match status" value="1"/>
</dbReference>
<sequence>MDTVILAAGEGTRMRPLTADRPKPMLPVADRPLLEHTIEAARSAGADRIILVIGYEGAAIREHFGDVWDGLPIEYVEQSTQDGTADALQVASQELDDEPFAVLNGDGLYDPQSLRAVFEAGPAVGAMRVPNPSQYGVLELSEDESRVTGVIEKPADPPSDLVNTGAYVFPGEAVDWLDVAESERGERELTDVLDRACESTTVAPVEMDRWLDVGRPWELLDANEWLIGERSRAVAGNVHPGADLQGRVVVEPGATVRHGVVIEGPAMIREGATVGPNAYIRGTTLVDRNAQIGHAVEVKNSVVMAGASIAHLSYVGDSVIGPDVNFGAGTVVANLRHDDQSVRVTVKGESVDTGRRKFGCVCGPGAKTGINTSLNVGVTLDAGAATDPGAVVRRD</sequence>